<evidence type="ECO:0000313" key="12">
    <source>
        <dbReference type="Proteomes" id="UP000196239"/>
    </source>
</evidence>
<evidence type="ECO:0000256" key="1">
    <source>
        <dbReference type="ARBA" id="ARBA00004861"/>
    </source>
</evidence>
<proteinExistence type="inferred from homology"/>
<evidence type="ECO:0000256" key="9">
    <source>
        <dbReference type="ARBA" id="ARBA00049157"/>
    </source>
</evidence>
<protein>
    <recommendedName>
        <fullName evidence="4">Orotidine 5'-phosphate decarboxylase</fullName>
        <ecNumber evidence="3">4.1.1.23</ecNumber>
    </recommendedName>
    <alternativeName>
        <fullName evidence="8">OMP decarboxylase</fullName>
    </alternativeName>
</protein>
<dbReference type="GO" id="GO:0044205">
    <property type="term" value="P:'de novo' UMP biosynthetic process"/>
    <property type="evidence" value="ECO:0007669"/>
    <property type="project" value="UniProtKB-UniPathway"/>
</dbReference>
<keyword evidence="12" id="KW-1185">Reference proteome</keyword>
<dbReference type="EMBL" id="LN890280">
    <property type="protein sequence ID" value="CUR52474.1"/>
    <property type="molecule type" value="Genomic_DNA"/>
</dbReference>
<dbReference type="InterPro" id="IPR011060">
    <property type="entry name" value="RibuloseP-bd_barrel"/>
</dbReference>
<gene>
    <name evidence="11" type="ORF">NDEV_1712</name>
</gene>
<dbReference type="KEGG" id="ndv:NDEV_1712"/>
<name>A0A128A544_9ARCH</name>
<sequence>MSSFRKRIKDSSSKSSVILANDLDSVNLELLEKHTLKNIKMLGNYLCAIKFNFHLLLPLGEKSIKKINKAAHDSGLQTIADIKLNDIGNTNMVTLQRLWHSGFDAVIANPIMGPENLSQLVKNAHDDDRGVITLVHMSHPGAKLGYGLRVQDPTSGKMSNIHDLFLKWSYSLHVDGIVVGATVPKLIELSHKKVKGRLDIYSPGVGTQGGDPKDALDAGSKYLIVGRTILNSKNPQLEAKKLQELTLRS</sequence>
<evidence type="ECO:0000256" key="2">
    <source>
        <dbReference type="ARBA" id="ARBA00008847"/>
    </source>
</evidence>
<dbReference type="EC" id="4.1.1.23" evidence="3"/>
<evidence type="ECO:0000313" key="11">
    <source>
        <dbReference type="EMBL" id="CUR52474.1"/>
    </source>
</evidence>
<dbReference type="UniPathway" id="UPA00070">
    <property type="reaction ID" value="UER00120"/>
</dbReference>
<evidence type="ECO:0000256" key="7">
    <source>
        <dbReference type="ARBA" id="ARBA00023239"/>
    </source>
</evidence>
<dbReference type="Proteomes" id="UP000196239">
    <property type="component" value="Chromosome 1"/>
</dbReference>
<evidence type="ECO:0000259" key="10">
    <source>
        <dbReference type="SMART" id="SM00934"/>
    </source>
</evidence>
<dbReference type="SMART" id="SM00934">
    <property type="entry name" value="OMPdecase"/>
    <property type="match status" value="1"/>
</dbReference>
<dbReference type="InterPro" id="IPR001754">
    <property type="entry name" value="OMPdeCOase_dom"/>
</dbReference>
<dbReference type="PANTHER" id="PTHR43375:SF1">
    <property type="entry name" value="OROTIDINE 5'-PHOSPHATE DECARBOXYLASE"/>
    <property type="match status" value="1"/>
</dbReference>
<feature type="domain" description="Orotidine 5'-phosphate decarboxylase" evidence="10">
    <location>
        <begin position="16"/>
        <end position="242"/>
    </location>
</feature>
<evidence type="ECO:0000256" key="3">
    <source>
        <dbReference type="ARBA" id="ARBA00012321"/>
    </source>
</evidence>
<dbReference type="PANTHER" id="PTHR43375">
    <property type="entry name" value="OROTIDINE 5'-PHOSPHATE DECARBOXYLASE"/>
    <property type="match status" value="1"/>
</dbReference>
<evidence type="ECO:0000256" key="6">
    <source>
        <dbReference type="ARBA" id="ARBA00022975"/>
    </source>
</evidence>
<keyword evidence="5" id="KW-0210">Decarboxylase</keyword>
<organism evidence="11 12">
    <name type="scientific">Nitrosotalea devaniterrae</name>
    <dbReference type="NCBI Taxonomy" id="1078905"/>
    <lineage>
        <taxon>Archaea</taxon>
        <taxon>Nitrososphaerota</taxon>
        <taxon>Nitrososphaeria</taxon>
        <taxon>Nitrosotaleales</taxon>
        <taxon>Nitrosotaleaceae</taxon>
        <taxon>Nitrosotalea</taxon>
    </lineage>
</organism>
<evidence type="ECO:0000256" key="5">
    <source>
        <dbReference type="ARBA" id="ARBA00022793"/>
    </source>
</evidence>
<comment type="catalytic activity">
    <reaction evidence="9">
        <text>orotidine 5'-phosphate + H(+) = UMP + CO2</text>
        <dbReference type="Rhea" id="RHEA:11596"/>
        <dbReference type="ChEBI" id="CHEBI:15378"/>
        <dbReference type="ChEBI" id="CHEBI:16526"/>
        <dbReference type="ChEBI" id="CHEBI:57538"/>
        <dbReference type="ChEBI" id="CHEBI:57865"/>
        <dbReference type="EC" id="4.1.1.23"/>
    </reaction>
</comment>
<evidence type="ECO:0000256" key="4">
    <source>
        <dbReference type="ARBA" id="ARBA00021923"/>
    </source>
</evidence>
<keyword evidence="7" id="KW-0456">Lyase</keyword>
<dbReference type="Gene3D" id="3.20.20.70">
    <property type="entry name" value="Aldolase class I"/>
    <property type="match status" value="1"/>
</dbReference>
<dbReference type="CDD" id="cd04725">
    <property type="entry name" value="OMP_decarboxylase_like"/>
    <property type="match status" value="1"/>
</dbReference>
<dbReference type="AlphaFoldDB" id="A0A128A544"/>
<comment type="similarity">
    <text evidence="2">Belongs to the OMP decarboxylase family. Type 2 subfamily.</text>
</comment>
<dbReference type="SUPFAM" id="SSF51366">
    <property type="entry name" value="Ribulose-phoshate binding barrel"/>
    <property type="match status" value="1"/>
</dbReference>
<keyword evidence="6" id="KW-0665">Pyrimidine biosynthesis</keyword>
<accession>A0A128A544</accession>
<evidence type="ECO:0000256" key="8">
    <source>
        <dbReference type="ARBA" id="ARBA00033428"/>
    </source>
</evidence>
<dbReference type="Pfam" id="PF00215">
    <property type="entry name" value="OMPdecase"/>
    <property type="match status" value="1"/>
</dbReference>
<comment type="pathway">
    <text evidence="1">Pyrimidine metabolism; UMP biosynthesis via de novo pathway; UMP from orotate: step 2/2.</text>
</comment>
<dbReference type="InterPro" id="IPR013785">
    <property type="entry name" value="Aldolase_TIM"/>
</dbReference>
<reference evidence="12" key="1">
    <citation type="submission" date="2015-10" db="EMBL/GenBank/DDBJ databases">
        <authorList>
            <person name="Lehtovirta-Morley L.E."/>
            <person name="Vieille C."/>
        </authorList>
    </citation>
    <scope>NUCLEOTIDE SEQUENCE [LARGE SCALE GENOMIC DNA]</scope>
</reference>
<dbReference type="GO" id="GO:0006207">
    <property type="term" value="P:'de novo' pyrimidine nucleobase biosynthetic process"/>
    <property type="evidence" value="ECO:0007669"/>
    <property type="project" value="InterPro"/>
</dbReference>
<dbReference type="GO" id="GO:0004590">
    <property type="term" value="F:orotidine-5'-phosphate decarboxylase activity"/>
    <property type="evidence" value="ECO:0007669"/>
    <property type="project" value="UniProtKB-EC"/>
</dbReference>
<dbReference type="InterPro" id="IPR011995">
    <property type="entry name" value="OMPdecase_type-2"/>
</dbReference>